<proteinExistence type="inferred from homology"/>
<sequence>MVKQEDFAVEQFMDKYETKIEWNMAETCTASLSFNELFELIPDKSVSQSLQQKVFDTRLTYGRIKGSPELKQVIAQLYNDEGGSITADDIVITNGAIGANFLTLYAIVDQGDKVIVVNPTYQQLASVSRVFSGASENIIPWNLNFEDNYLPNLDELQNLVDTHNPKLVIINNPNNPTGVVWGHTIMEKIVGICSAKGIYILCDEVYRPLYHSTDDKPKSIVNYGYEKTISTSSTSKAFALAGLRLGWIVTKDQDIIQKLYSKRDYNTISVSAIDDMLATVALSNYKHILARSYDICQTNLQILEKYIDSTPLLSWVKPKGGSTCFVKVNIDNIDTMDMCVELVEKYKTLIVPGEVFDNKKGYLRIGFGNSTQDIKQGLARLSEYFESKAIRFDNDSVAFRSIYRNKSFM</sequence>
<reference evidence="4 5" key="1">
    <citation type="submission" date="2020-03" db="EMBL/GenBank/DDBJ databases">
        <title>FDA dAtabase for Regulatory Grade micrObial Sequences (FDA-ARGOS): Supporting development and validation of Infectious Disease Dx tests.</title>
        <authorList>
            <person name="Campos J."/>
            <person name="Goldberg B."/>
            <person name="Tallon L."/>
            <person name="Sadzewicz L."/>
            <person name="Vavikolanu K."/>
            <person name="Mehta A."/>
            <person name="Aluvathingal J."/>
            <person name="Nadendla S."/>
            <person name="Nandy P."/>
            <person name="Geyer C."/>
            <person name="Yan Y."/>
            <person name="Sichtig H."/>
        </authorList>
    </citation>
    <scope>NUCLEOTIDE SEQUENCE [LARGE SCALE GENOMIC DNA]</scope>
    <source>
        <strain evidence="4 5">FDAARGOS_656</strain>
    </source>
</reference>
<dbReference type="PANTHER" id="PTHR43510:SF1">
    <property type="entry name" value="AMINOTRANSFERASE FUNCTION, HYPOTHETICAL (EUROFUNG)"/>
    <property type="match status" value="1"/>
</dbReference>
<gene>
    <name evidence="4" type="ORF">FOB64_000799</name>
</gene>
<dbReference type="InterPro" id="IPR015424">
    <property type="entry name" value="PyrdxlP-dep_Trfase"/>
</dbReference>
<keyword evidence="2" id="KW-0663">Pyridoxal phosphate</keyword>
<dbReference type="InterPro" id="IPR015421">
    <property type="entry name" value="PyrdxlP-dep_Trfase_major"/>
</dbReference>
<name>A0A8H6C2Z3_CANAX</name>
<dbReference type="Gene3D" id="3.90.1150.10">
    <property type="entry name" value="Aspartate Aminotransferase, domain 1"/>
    <property type="match status" value="1"/>
</dbReference>
<dbReference type="InterPro" id="IPR004839">
    <property type="entry name" value="Aminotransferase_I/II_large"/>
</dbReference>
<dbReference type="SUPFAM" id="SSF53383">
    <property type="entry name" value="PLP-dependent transferases"/>
    <property type="match status" value="1"/>
</dbReference>
<dbReference type="InterPro" id="IPR004838">
    <property type="entry name" value="NHTrfase_class1_PyrdxlP-BS"/>
</dbReference>
<dbReference type="GO" id="GO:0030170">
    <property type="term" value="F:pyridoxal phosphate binding"/>
    <property type="evidence" value="ECO:0007669"/>
    <property type="project" value="InterPro"/>
</dbReference>
<dbReference type="GO" id="GO:0008483">
    <property type="term" value="F:transaminase activity"/>
    <property type="evidence" value="ECO:0007669"/>
    <property type="project" value="UniProtKB-KW"/>
</dbReference>
<feature type="domain" description="Aminotransferase class I/classII large" evidence="3">
    <location>
        <begin position="43"/>
        <end position="381"/>
    </location>
</feature>
<comment type="similarity">
    <text evidence="1">Belongs to the class-I pyridoxal-phosphate-dependent aminotransferase family.</text>
</comment>
<dbReference type="Proteomes" id="UP000536275">
    <property type="component" value="Unassembled WGS sequence"/>
</dbReference>
<evidence type="ECO:0000256" key="2">
    <source>
        <dbReference type="ARBA" id="ARBA00022898"/>
    </source>
</evidence>
<keyword evidence="4" id="KW-0808">Transferase</keyword>
<dbReference type="InterPro" id="IPR015422">
    <property type="entry name" value="PyrdxlP-dep_Trfase_small"/>
</dbReference>
<evidence type="ECO:0000259" key="3">
    <source>
        <dbReference type="Pfam" id="PF00155"/>
    </source>
</evidence>
<dbReference type="AlphaFoldDB" id="A0A8H6C2Z3"/>
<evidence type="ECO:0000313" key="4">
    <source>
        <dbReference type="EMBL" id="KAF6071840.1"/>
    </source>
</evidence>
<dbReference type="Pfam" id="PF00155">
    <property type="entry name" value="Aminotran_1_2"/>
    <property type="match status" value="1"/>
</dbReference>
<comment type="caution">
    <text evidence="4">The sequence shown here is derived from an EMBL/GenBank/DDBJ whole genome shotgun (WGS) entry which is preliminary data.</text>
</comment>
<dbReference type="PANTHER" id="PTHR43510">
    <property type="entry name" value="AMINOTRANSFERASE FUNCTION, HYPOTHETICAL (EUROFUNG)"/>
    <property type="match status" value="1"/>
</dbReference>
<keyword evidence="4" id="KW-0032">Aminotransferase</keyword>
<dbReference type="CDD" id="cd00609">
    <property type="entry name" value="AAT_like"/>
    <property type="match status" value="1"/>
</dbReference>
<accession>A0A8H6C2Z3</accession>
<organism evidence="4 5">
    <name type="scientific">Candida albicans</name>
    <name type="common">Yeast</name>
    <dbReference type="NCBI Taxonomy" id="5476"/>
    <lineage>
        <taxon>Eukaryota</taxon>
        <taxon>Fungi</taxon>
        <taxon>Dikarya</taxon>
        <taxon>Ascomycota</taxon>
        <taxon>Saccharomycotina</taxon>
        <taxon>Pichiomycetes</taxon>
        <taxon>Debaryomycetaceae</taxon>
        <taxon>Candida/Lodderomyces clade</taxon>
        <taxon>Candida</taxon>
    </lineage>
</organism>
<dbReference type="Gene3D" id="3.40.640.10">
    <property type="entry name" value="Type I PLP-dependent aspartate aminotransferase-like (Major domain)"/>
    <property type="match status" value="1"/>
</dbReference>
<dbReference type="EMBL" id="JABWAD010000010">
    <property type="protein sequence ID" value="KAF6071840.1"/>
    <property type="molecule type" value="Genomic_DNA"/>
</dbReference>
<evidence type="ECO:0000256" key="1">
    <source>
        <dbReference type="ARBA" id="ARBA00007441"/>
    </source>
</evidence>
<protein>
    <submittedName>
        <fullName evidence="4">Aminotransferase class I and II family protein</fullName>
    </submittedName>
</protein>
<evidence type="ECO:0000313" key="5">
    <source>
        <dbReference type="Proteomes" id="UP000536275"/>
    </source>
</evidence>
<dbReference type="PROSITE" id="PS00105">
    <property type="entry name" value="AA_TRANSFER_CLASS_1"/>
    <property type="match status" value="1"/>
</dbReference>